<organism evidence="3 4">
    <name type="scientific">Paludibaculum fermentans</name>
    <dbReference type="NCBI Taxonomy" id="1473598"/>
    <lineage>
        <taxon>Bacteria</taxon>
        <taxon>Pseudomonadati</taxon>
        <taxon>Acidobacteriota</taxon>
        <taxon>Terriglobia</taxon>
        <taxon>Bryobacterales</taxon>
        <taxon>Bryobacteraceae</taxon>
        <taxon>Paludibaculum</taxon>
    </lineage>
</organism>
<feature type="domain" description="Creatinase N-terminal" evidence="2">
    <location>
        <begin position="45"/>
        <end position="184"/>
    </location>
</feature>
<keyword evidence="4" id="KW-1185">Reference proteome</keyword>
<dbReference type="AlphaFoldDB" id="A0A7S7NY85"/>
<name>A0A7S7NY85_PALFE</name>
<dbReference type="Pfam" id="PF00557">
    <property type="entry name" value="Peptidase_M24"/>
    <property type="match status" value="1"/>
</dbReference>
<dbReference type="SUPFAM" id="SSF55920">
    <property type="entry name" value="Creatinase/aminopeptidase"/>
    <property type="match status" value="1"/>
</dbReference>
<dbReference type="InterPro" id="IPR050659">
    <property type="entry name" value="Peptidase_M24B"/>
</dbReference>
<dbReference type="PANTHER" id="PTHR46112:SF3">
    <property type="entry name" value="AMINOPEPTIDASE YPDF"/>
    <property type="match status" value="1"/>
</dbReference>
<reference evidence="3 4" key="1">
    <citation type="submission" date="2020-10" db="EMBL/GenBank/DDBJ databases">
        <title>Complete genome sequence of Paludibaculum fermentans P105T, a facultatively anaerobic acidobacterium capable of dissimilatory Fe(III) reduction.</title>
        <authorList>
            <person name="Dedysh S.N."/>
            <person name="Beletsky A.V."/>
            <person name="Kulichevskaya I.S."/>
            <person name="Mardanov A.V."/>
            <person name="Ravin N.V."/>
        </authorList>
    </citation>
    <scope>NUCLEOTIDE SEQUENCE [LARGE SCALE GENOMIC DNA]</scope>
    <source>
        <strain evidence="3 4">P105</strain>
    </source>
</reference>
<dbReference type="GO" id="GO:0004177">
    <property type="term" value="F:aminopeptidase activity"/>
    <property type="evidence" value="ECO:0007669"/>
    <property type="project" value="UniProtKB-KW"/>
</dbReference>
<dbReference type="InterPro" id="IPR000994">
    <property type="entry name" value="Pept_M24"/>
</dbReference>
<dbReference type="Gene3D" id="3.90.230.10">
    <property type="entry name" value="Creatinase/methionine aminopeptidase superfamily"/>
    <property type="match status" value="1"/>
</dbReference>
<evidence type="ECO:0000313" key="4">
    <source>
        <dbReference type="Proteomes" id="UP000593892"/>
    </source>
</evidence>
<dbReference type="InterPro" id="IPR000587">
    <property type="entry name" value="Creatinase_N"/>
</dbReference>
<dbReference type="SUPFAM" id="SSF53092">
    <property type="entry name" value="Creatinase/prolidase N-terminal domain"/>
    <property type="match status" value="1"/>
</dbReference>
<gene>
    <name evidence="3" type="ORF">IRI77_12790</name>
</gene>
<accession>A0A7S7NY85</accession>
<dbReference type="Pfam" id="PF01321">
    <property type="entry name" value="Creatinase_N"/>
    <property type="match status" value="1"/>
</dbReference>
<evidence type="ECO:0000259" key="2">
    <source>
        <dbReference type="Pfam" id="PF01321"/>
    </source>
</evidence>
<evidence type="ECO:0000259" key="1">
    <source>
        <dbReference type="Pfam" id="PF00557"/>
    </source>
</evidence>
<dbReference type="KEGG" id="pfer:IRI77_12790"/>
<sequence length="413" mass="44901">MATAASAAAAPLLSAQTKPLPPSIAALKSRRGEMKPITNEERQARLDRAQRLMAEKKVDAICMAGGTSLQYFANVRWGNSERMLMMVLPAKGEPFFVVPSFEEDRAREQIALGPAGTKAQVTRWEEDESPYEKVALGLKERGIRTGTLGVEETTKFVFSEGIGKAATQVKIANGTEITAGCRMIKSPAELALMRLANSVTMEAYEAAWKAITPGMTHREFGELITAAHAQLGFQGGAMVLTAEYSALPHGTIKPQIIREGTIVLIDGECRADGYPSDITRTFVIGKPTDKMKKVFDIVRKAQDAALKTARPGVACEAVDAAARKVIADAGYGPDYKYFTHRLGHGMGMDGHEWPYLVRGNKLPLAKDMTFSDEPGIYIKGEFGVRLEDDMHITESGAELFTPQSSSLEQPFAV</sequence>
<dbReference type="PANTHER" id="PTHR46112">
    <property type="entry name" value="AMINOPEPTIDASE"/>
    <property type="match status" value="1"/>
</dbReference>
<dbReference type="EMBL" id="CP063849">
    <property type="protein sequence ID" value="QOY91993.1"/>
    <property type="molecule type" value="Genomic_DNA"/>
</dbReference>
<protein>
    <submittedName>
        <fullName evidence="3">Aminopeptidase P family protein</fullName>
    </submittedName>
</protein>
<keyword evidence="3" id="KW-0645">Protease</keyword>
<dbReference type="Gene3D" id="3.40.350.10">
    <property type="entry name" value="Creatinase/prolidase N-terminal domain"/>
    <property type="match status" value="1"/>
</dbReference>
<keyword evidence="3" id="KW-0031">Aminopeptidase</keyword>
<keyword evidence="3" id="KW-0378">Hydrolase</keyword>
<feature type="domain" description="Peptidase M24" evidence="1">
    <location>
        <begin position="192"/>
        <end position="394"/>
    </location>
</feature>
<dbReference type="InterPro" id="IPR029149">
    <property type="entry name" value="Creatin/AminoP/Spt16_N"/>
</dbReference>
<evidence type="ECO:0000313" key="3">
    <source>
        <dbReference type="EMBL" id="QOY91993.1"/>
    </source>
</evidence>
<dbReference type="InterPro" id="IPR036005">
    <property type="entry name" value="Creatinase/aminopeptidase-like"/>
</dbReference>
<proteinExistence type="predicted"/>
<dbReference type="Proteomes" id="UP000593892">
    <property type="component" value="Chromosome"/>
</dbReference>